<feature type="region of interest" description="Disordered" evidence="1">
    <location>
        <begin position="240"/>
        <end position="306"/>
    </location>
</feature>
<reference evidence="3" key="1">
    <citation type="journal article" date="2015" name="PLoS Genet.">
        <title>Genome Sequence and Transcriptome Analyses of Chrysochromulina tobin: Metabolic Tools for Enhanced Algal Fitness in the Prominent Order Prymnesiales (Haptophyceae).</title>
        <authorList>
            <person name="Hovde B.T."/>
            <person name="Deodato C.R."/>
            <person name="Hunsperger H.M."/>
            <person name="Ryken S.A."/>
            <person name="Yost W."/>
            <person name="Jha R.K."/>
            <person name="Patterson J."/>
            <person name="Monnat R.J. Jr."/>
            <person name="Barlow S.B."/>
            <person name="Starkenburg S.R."/>
            <person name="Cattolico R.A."/>
        </authorList>
    </citation>
    <scope>NUCLEOTIDE SEQUENCE</scope>
    <source>
        <strain evidence="3">CCMP291</strain>
    </source>
</reference>
<dbReference type="Pfam" id="PF07004">
    <property type="entry name" value="SHIPPO-rpt"/>
    <property type="match status" value="3"/>
</dbReference>
<comment type="caution">
    <text evidence="2">The sequence shown here is derived from an EMBL/GenBank/DDBJ whole genome shotgun (WGS) entry which is preliminary data.</text>
</comment>
<accession>A0A0M0JBC2</accession>
<dbReference type="PANTHER" id="PTHR40429">
    <property type="entry name" value="FLAGELLAR ASSOCIATED PROTEIN"/>
    <property type="match status" value="1"/>
</dbReference>
<organism evidence="2 3">
    <name type="scientific">Chrysochromulina tobinii</name>
    <dbReference type="NCBI Taxonomy" id="1460289"/>
    <lineage>
        <taxon>Eukaryota</taxon>
        <taxon>Haptista</taxon>
        <taxon>Haptophyta</taxon>
        <taxon>Prymnesiophyceae</taxon>
        <taxon>Prymnesiales</taxon>
        <taxon>Chrysochromulinaceae</taxon>
        <taxon>Chrysochromulina</taxon>
    </lineage>
</organism>
<evidence type="ECO:0000313" key="3">
    <source>
        <dbReference type="Proteomes" id="UP000037460"/>
    </source>
</evidence>
<dbReference type="InterPro" id="IPR010736">
    <property type="entry name" value="SHIPPO-rpt"/>
</dbReference>
<protein>
    <recommendedName>
        <fullName evidence="4">Flagellar associated protein</fullName>
    </recommendedName>
</protein>
<name>A0A0M0JBC2_9EUKA</name>
<dbReference type="OrthoDB" id="406368at2759"/>
<dbReference type="AlphaFoldDB" id="A0A0M0JBC2"/>
<evidence type="ECO:0000313" key="2">
    <source>
        <dbReference type="EMBL" id="KOO23657.1"/>
    </source>
</evidence>
<feature type="compositionally biased region" description="Polar residues" evidence="1">
    <location>
        <begin position="286"/>
        <end position="298"/>
    </location>
</feature>
<feature type="compositionally biased region" description="Polar residues" evidence="1">
    <location>
        <begin position="264"/>
        <end position="279"/>
    </location>
</feature>
<sequence length="306" mass="31644">MVPVSIVGGTRSTFGTQSRGGWKTSPIYGFGSGTREGRDKVFISQEHAKLCVDKNASPGPAVYKHRAAVGPQVDGAKASAPLWAFGTADRWLKPSKDGAPGPGAYAPSLGLGKQVNSARASAPVYGMGSATRENVAKVYVTEEHNKALFGINSPGPAYVALTDAVGKQILSKNESQPGWVMGKSERFTYDHVKRAAGTPSPGSYDVTAAIGPQNSSTKPSTPRFGFGTSTREHAAKVYISSEHEKVTGGRDAPGPGAYPIGSMTGAQIRSSNNGATSASWGFGTSERFSGNKSTSSSAPGPGAYVV</sequence>
<dbReference type="PANTHER" id="PTHR40429:SF1">
    <property type="entry name" value="FLAGELLAR ASSOCIATED PROTEIN"/>
    <property type="match status" value="1"/>
</dbReference>
<proteinExistence type="predicted"/>
<gene>
    <name evidence="2" type="ORF">Ctob_010915</name>
</gene>
<dbReference type="Proteomes" id="UP000037460">
    <property type="component" value="Unassembled WGS sequence"/>
</dbReference>
<evidence type="ECO:0000256" key="1">
    <source>
        <dbReference type="SAM" id="MobiDB-lite"/>
    </source>
</evidence>
<dbReference type="EMBL" id="JWZX01003170">
    <property type="protein sequence ID" value="KOO23657.1"/>
    <property type="molecule type" value="Genomic_DNA"/>
</dbReference>
<evidence type="ECO:0008006" key="4">
    <source>
        <dbReference type="Google" id="ProtNLM"/>
    </source>
</evidence>
<keyword evidence="3" id="KW-1185">Reference proteome</keyword>